<keyword evidence="2" id="KW-1185">Reference proteome</keyword>
<dbReference type="Proteomes" id="UP000186308">
    <property type="component" value="Unassembled WGS sequence"/>
</dbReference>
<reference evidence="1 2" key="1">
    <citation type="submission" date="2017-01" db="EMBL/GenBank/DDBJ databases">
        <authorList>
            <person name="Varghese N."/>
            <person name="Submissions S."/>
        </authorList>
    </citation>
    <scope>NUCLEOTIDE SEQUENCE [LARGE SCALE GENOMIC DNA]</scope>
    <source>
        <strain evidence="1 2">ATCC 35905</strain>
    </source>
</reference>
<dbReference type="PROSITE" id="PS51257">
    <property type="entry name" value="PROKAR_LIPOPROTEIN"/>
    <property type="match status" value="1"/>
</dbReference>
<proteinExistence type="predicted"/>
<evidence type="ECO:0000313" key="1">
    <source>
        <dbReference type="EMBL" id="SIR24292.1"/>
    </source>
</evidence>
<sequence length="147" mass="15119">MRRILIPIVFVPLALAGCMLPGRKLISPYPDAPSLVDVAALTKFDGQLPLVTIPEGTQNWAPAVRYAVNAALKINPKAQFRVYVTGPAAAIPSDTELAMAKLAPEAAQVADAIAADGVAPSNVSLGAGTALAHVTAPTAPEIVVFAK</sequence>
<dbReference type="OrthoDB" id="9957574at2"/>
<dbReference type="RefSeq" id="WP_029312451.1">
    <property type="nucleotide sequence ID" value="NZ_FTNE01000021.1"/>
</dbReference>
<organism evidence="1 2">
    <name type="scientific">Acidiphilium rubrum</name>
    <dbReference type="NCBI Taxonomy" id="526"/>
    <lineage>
        <taxon>Bacteria</taxon>
        <taxon>Pseudomonadati</taxon>
        <taxon>Pseudomonadota</taxon>
        <taxon>Alphaproteobacteria</taxon>
        <taxon>Acetobacterales</taxon>
        <taxon>Acidocellaceae</taxon>
        <taxon>Acidiphilium</taxon>
    </lineage>
</organism>
<dbReference type="AlphaFoldDB" id="A0A8G2FHJ2"/>
<accession>A0A8G2FHJ2</accession>
<comment type="caution">
    <text evidence="1">The sequence shown here is derived from an EMBL/GenBank/DDBJ whole genome shotgun (WGS) entry which is preliminary data.</text>
</comment>
<gene>
    <name evidence="1" type="ORF">SAMN05421828_12113</name>
</gene>
<name>A0A8G2FHJ2_ACIRU</name>
<evidence type="ECO:0000313" key="2">
    <source>
        <dbReference type="Proteomes" id="UP000186308"/>
    </source>
</evidence>
<dbReference type="EMBL" id="FTNE01000021">
    <property type="protein sequence ID" value="SIR24292.1"/>
    <property type="molecule type" value="Genomic_DNA"/>
</dbReference>
<protein>
    <submittedName>
        <fullName evidence="1">Uncharacterized protein</fullName>
    </submittedName>
</protein>